<accession>A0A9K3DY95</accession>
<dbReference type="Gramene" id="mRNA:HanXRQr2_Chr16g0777771">
    <property type="protein sequence ID" value="mRNA:HanXRQr2_Chr16g0777771"/>
    <property type="gene ID" value="HanXRQr2_Chr16g0777771"/>
</dbReference>
<proteinExistence type="predicted"/>
<sequence>MSMVGAIKKAKPSPGVPLTGNMLTRKEVLKEATVELEVESPSQSLKRRLNMIRPDWLWRSYTAMLLPVSGLGVGFILQGFVEGVVGTVEGMELCGGGEKEAEEEHGGGC</sequence>
<protein>
    <submittedName>
        <fullName evidence="2">Uncharacterized protein</fullName>
    </submittedName>
</protein>
<comment type="caution">
    <text evidence="2">The sequence shown here is derived from an EMBL/GenBank/DDBJ whole genome shotgun (WGS) entry which is preliminary data.</text>
</comment>
<keyword evidence="1" id="KW-1133">Transmembrane helix</keyword>
<organism evidence="2 3">
    <name type="scientific">Helianthus annuus</name>
    <name type="common">Common sunflower</name>
    <dbReference type="NCBI Taxonomy" id="4232"/>
    <lineage>
        <taxon>Eukaryota</taxon>
        <taxon>Viridiplantae</taxon>
        <taxon>Streptophyta</taxon>
        <taxon>Embryophyta</taxon>
        <taxon>Tracheophyta</taxon>
        <taxon>Spermatophyta</taxon>
        <taxon>Magnoliopsida</taxon>
        <taxon>eudicotyledons</taxon>
        <taxon>Gunneridae</taxon>
        <taxon>Pentapetalae</taxon>
        <taxon>asterids</taxon>
        <taxon>campanulids</taxon>
        <taxon>Asterales</taxon>
        <taxon>Asteraceae</taxon>
        <taxon>Asteroideae</taxon>
        <taxon>Heliantheae alliance</taxon>
        <taxon>Heliantheae</taxon>
        <taxon>Helianthus</taxon>
    </lineage>
</organism>
<evidence type="ECO:0000313" key="3">
    <source>
        <dbReference type="Proteomes" id="UP000215914"/>
    </source>
</evidence>
<keyword evidence="1" id="KW-0472">Membrane</keyword>
<keyword evidence="3" id="KW-1185">Reference proteome</keyword>
<name>A0A9K3DY95_HELAN</name>
<reference evidence="2" key="1">
    <citation type="journal article" date="2017" name="Nature">
        <title>The sunflower genome provides insights into oil metabolism, flowering and Asterid evolution.</title>
        <authorList>
            <person name="Badouin H."/>
            <person name="Gouzy J."/>
            <person name="Grassa C.J."/>
            <person name="Murat F."/>
            <person name="Staton S.E."/>
            <person name="Cottret L."/>
            <person name="Lelandais-Briere C."/>
            <person name="Owens G.L."/>
            <person name="Carrere S."/>
            <person name="Mayjonade B."/>
            <person name="Legrand L."/>
            <person name="Gill N."/>
            <person name="Kane N.C."/>
            <person name="Bowers J.E."/>
            <person name="Hubner S."/>
            <person name="Bellec A."/>
            <person name="Berard A."/>
            <person name="Berges H."/>
            <person name="Blanchet N."/>
            <person name="Boniface M.C."/>
            <person name="Brunel D."/>
            <person name="Catrice O."/>
            <person name="Chaidir N."/>
            <person name="Claudel C."/>
            <person name="Donnadieu C."/>
            <person name="Faraut T."/>
            <person name="Fievet G."/>
            <person name="Helmstetter N."/>
            <person name="King M."/>
            <person name="Knapp S.J."/>
            <person name="Lai Z."/>
            <person name="Le Paslier M.C."/>
            <person name="Lippi Y."/>
            <person name="Lorenzon L."/>
            <person name="Mandel J.R."/>
            <person name="Marage G."/>
            <person name="Marchand G."/>
            <person name="Marquand E."/>
            <person name="Bret-Mestries E."/>
            <person name="Morien E."/>
            <person name="Nambeesan S."/>
            <person name="Nguyen T."/>
            <person name="Pegot-Espagnet P."/>
            <person name="Pouilly N."/>
            <person name="Raftis F."/>
            <person name="Sallet E."/>
            <person name="Schiex T."/>
            <person name="Thomas J."/>
            <person name="Vandecasteele C."/>
            <person name="Vares D."/>
            <person name="Vear F."/>
            <person name="Vautrin S."/>
            <person name="Crespi M."/>
            <person name="Mangin B."/>
            <person name="Burke J.M."/>
            <person name="Salse J."/>
            <person name="Munos S."/>
            <person name="Vincourt P."/>
            <person name="Rieseberg L.H."/>
            <person name="Langlade N.B."/>
        </authorList>
    </citation>
    <scope>NUCLEOTIDE SEQUENCE</scope>
    <source>
        <tissue evidence="2">Leaves</tissue>
    </source>
</reference>
<dbReference type="EMBL" id="MNCJ02000331">
    <property type="protein sequence ID" value="KAF5762531.1"/>
    <property type="molecule type" value="Genomic_DNA"/>
</dbReference>
<evidence type="ECO:0000256" key="1">
    <source>
        <dbReference type="SAM" id="Phobius"/>
    </source>
</evidence>
<reference evidence="2" key="2">
    <citation type="submission" date="2020-06" db="EMBL/GenBank/DDBJ databases">
        <title>Helianthus annuus Genome sequencing and assembly Release 2.</title>
        <authorList>
            <person name="Gouzy J."/>
            <person name="Langlade N."/>
            <person name="Munos S."/>
        </authorList>
    </citation>
    <scope>NUCLEOTIDE SEQUENCE</scope>
    <source>
        <tissue evidence="2">Leaves</tissue>
    </source>
</reference>
<keyword evidence="1" id="KW-0812">Transmembrane</keyword>
<dbReference type="AlphaFoldDB" id="A0A9K3DY95"/>
<evidence type="ECO:0000313" key="2">
    <source>
        <dbReference type="EMBL" id="KAF5762531.1"/>
    </source>
</evidence>
<dbReference type="Proteomes" id="UP000215914">
    <property type="component" value="Unassembled WGS sequence"/>
</dbReference>
<gene>
    <name evidence="2" type="ORF">HanXRQr2_Chr16g0777771</name>
</gene>
<feature type="transmembrane region" description="Helical" evidence="1">
    <location>
        <begin position="56"/>
        <end position="81"/>
    </location>
</feature>